<protein>
    <submittedName>
        <fullName evidence="2">Uncharacterized protein</fullName>
    </submittedName>
</protein>
<evidence type="ECO:0000313" key="2">
    <source>
        <dbReference type="EMBL" id="KFB09469.1"/>
    </source>
</evidence>
<evidence type="ECO:0000313" key="3">
    <source>
        <dbReference type="Proteomes" id="UP000053675"/>
    </source>
</evidence>
<keyword evidence="3" id="KW-1185">Reference proteome</keyword>
<gene>
    <name evidence="2" type="ORF">EL18_00485</name>
</gene>
<dbReference type="EMBL" id="JMQM01000001">
    <property type="protein sequence ID" value="KFB09469.1"/>
    <property type="molecule type" value="Genomic_DNA"/>
</dbReference>
<dbReference type="AlphaFoldDB" id="A0A084U933"/>
<feature type="region of interest" description="Disordered" evidence="1">
    <location>
        <begin position="44"/>
        <end position="82"/>
    </location>
</feature>
<dbReference type="PATRIC" id="fig|472175.3.peg.501"/>
<dbReference type="Proteomes" id="UP000053675">
    <property type="component" value="Unassembled WGS sequence"/>
</dbReference>
<proteinExistence type="predicted"/>
<reference evidence="2 3" key="1">
    <citation type="submission" date="2014-05" db="EMBL/GenBank/DDBJ databases">
        <title>Draft Genome Sequence of Nitratireductor basaltis Strain UMTGB225, A Marine Bacterium Isolated from Green Barrel Tunicate.</title>
        <authorList>
            <person name="Gan H.Y."/>
        </authorList>
    </citation>
    <scope>NUCLEOTIDE SEQUENCE [LARGE SCALE GENOMIC DNA]</scope>
    <source>
        <strain evidence="2 3">UMTGB225</strain>
    </source>
</reference>
<organism evidence="2 3">
    <name type="scientific">Nitratireductor basaltis</name>
    <dbReference type="NCBI Taxonomy" id="472175"/>
    <lineage>
        <taxon>Bacteria</taxon>
        <taxon>Pseudomonadati</taxon>
        <taxon>Pseudomonadota</taxon>
        <taxon>Alphaproteobacteria</taxon>
        <taxon>Hyphomicrobiales</taxon>
        <taxon>Phyllobacteriaceae</taxon>
        <taxon>Nitratireductor</taxon>
    </lineage>
</organism>
<accession>A0A084U933</accession>
<comment type="caution">
    <text evidence="2">The sequence shown here is derived from an EMBL/GenBank/DDBJ whole genome shotgun (WGS) entry which is preliminary data.</text>
</comment>
<dbReference type="RefSeq" id="WP_036479407.1">
    <property type="nucleotide sequence ID" value="NZ_JMQM01000001.1"/>
</dbReference>
<dbReference type="STRING" id="472175.EL18_00485"/>
<sequence length="82" mass="8263">MSSKTRTPLTAPAAITAFAPQANTSDTGLSGALAGRLAKAPAMPYPQSAQKGMKPVAETAAGKASRGRQGLKAAYIPGKGHR</sequence>
<name>A0A084U933_9HYPH</name>
<evidence type="ECO:0000256" key="1">
    <source>
        <dbReference type="SAM" id="MobiDB-lite"/>
    </source>
</evidence>